<evidence type="ECO:0000256" key="2">
    <source>
        <dbReference type="ARBA" id="ARBA00022603"/>
    </source>
</evidence>
<dbReference type="HOGENOM" id="CLU_009422_4_4_12"/>
<feature type="binding site" evidence="11">
    <location>
        <position position="128"/>
    </location>
    <ligand>
        <name>S-adenosyl-L-methionine</name>
        <dbReference type="ChEBI" id="CHEBI:59789"/>
    </ligand>
</feature>
<dbReference type="GO" id="GO:0005737">
    <property type="term" value="C:cytoplasm"/>
    <property type="evidence" value="ECO:0007669"/>
    <property type="project" value="UniProtKB-SubCell"/>
</dbReference>
<evidence type="ECO:0000313" key="15">
    <source>
        <dbReference type="Proteomes" id="UP000009223"/>
    </source>
</evidence>
<organism evidence="14 15">
    <name type="scientific">Treponema primitia (strain ATCC BAA-887 / DSM 12427 / ZAS-2)</name>
    <dbReference type="NCBI Taxonomy" id="545694"/>
    <lineage>
        <taxon>Bacteria</taxon>
        <taxon>Pseudomonadati</taxon>
        <taxon>Spirochaetota</taxon>
        <taxon>Spirochaetia</taxon>
        <taxon>Spirochaetales</taxon>
        <taxon>Treponemataceae</taxon>
        <taxon>Treponema</taxon>
    </lineage>
</organism>
<dbReference type="Proteomes" id="UP000009223">
    <property type="component" value="Chromosome"/>
</dbReference>
<dbReference type="OrthoDB" id="154490at2"/>
<dbReference type="InterPro" id="IPR050082">
    <property type="entry name" value="RNA_methyltr_RlmE"/>
</dbReference>
<comment type="function">
    <text evidence="5 11">Specifically methylates the uridine in position 2552 of 23S rRNA at the 2'-O position of the ribose in the fully assembled 50S ribosomal subunit.</text>
</comment>
<evidence type="ECO:0000259" key="13">
    <source>
        <dbReference type="Pfam" id="PF01728"/>
    </source>
</evidence>
<evidence type="ECO:0000256" key="12">
    <source>
        <dbReference type="PIRSR" id="PIRSR005461-1"/>
    </source>
</evidence>
<accession>F5YJX3</accession>
<feature type="binding site" evidence="11">
    <location>
        <position position="64"/>
    </location>
    <ligand>
        <name>S-adenosyl-L-methionine</name>
        <dbReference type="ChEBI" id="CHEBI:59789"/>
    </ligand>
</feature>
<dbReference type="PANTHER" id="PTHR10920">
    <property type="entry name" value="RIBOSOMAL RNA METHYLTRANSFERASE"/>
    <property type="match status" value="1"/>
</dbReference>
<feature type="domain" description="Ribosomal RNA methyltransferase FtsJ" evidence="13">
    <location>
        <begin position="19"/>
        <end position="211"/>
    </location>
</feature>
<name>F5YJX3_TREPZ</name>
<keyword evidence="15" id="KW-1185">Reference proteome</keyword>
<dbReference type="EC" id="2.1.1.166" evidence="6 11"/>
<evidence type="ECO:0000256" key="5">
    <source>
        <dbReference type="ARBA" id="ARBA00037569"/>
    </source>
</evidence>
<evidence type="ECO:0000256" key="7">
    <source>
        <dbReference type="ARBA" id="ARBA00041129"/>
    </source>
</evidence>
<keyword evidence="1 11" id="KW-0698">rRNA processing</keyword>
<evidence type="ECO:0000256" key="11">
    <source>
        <dbReference type="HAMAP-Rule" id="MF_01547"/>
    </source>
</evidence>
<dbReference type="InterPro" id="IPR029063">
    <property type="entry name" value="SAM-dependent_MTases_sf"/>
</dbReference>
<dbReference type="InterPro" id="IPR002877">
    <property type="entry name" value="RNA_MeTrfase_FtsJ_dom"/>
</dbReference>
<evidence type="ECO:0000256" key="6">
    <source>
        <dbReference type="ARBA" id="ARBA00038861"/>
    </source>
</evidence>
<dbReference type="InterPro" id="IPR015507">
    <property type="entry name" value="rRNA-MeTfrase_E"/>
</dbReference>
<comment type="subcellular location">
    <subcellularLocation>
        <location evidence="11">Cytoplasm</location>
    </subcellularLocation>
</comment>
<comment type="similarity">
    <text evidence="11">Belongs to the class I-like SAM-binding methyltransferase superfamily. RNA methyltransferase RlmE family.</text>
</comment>
<evidence type="ECO:0000256" key="10">
    <source>
        <dbReference type="ARBA" id="ARBA00048970"/>
    </source>
</evidence>
<keyword evidence="3 11" id="KW-0808">Transferase</keyword>
<sequence>MANYEKPDHWALKAQKEGYPARSVYKLKEMDEKFSLLRPLAGSAGNGRPASLKVLDLGAAPGSWSLYVLRKLDRRCLLTAADLSPLSRQYDQGLFDGDNFRFTQGDITEPGVRDALLAQGPFNLVISDVAPATTGNRSVDTLRSLALAEEVLAYGETALAAGGSLLVKVFQGGDTASLLKRIRELFKTGKSFKPEACRSESFETYYVGLGRKAG</sequence>
<dbReference type="SUPFAM" id="SSF53335">
    <property type="entry name" value="S-adenosyl-L-methionine-dependent methyltransferases"/>
    <property type="match status" value="1"/>
</dbReference>
<dbReference type="EMBL" id="CP001843">
    <property type="protein sequence ID" value="AEF86212.1"/>
    <property type="molecule type" value="Genomic_DNA"/>
</dbReference>
<dbReference type="Gene3D" id="3.40.50.150">
    <property type="entry name" value="Vaccinia Virus protein VP39"/>
    <property type="match status" value="1"/>
</dbReference>
<proteinExistence type="inferred from homology"/>
<evidence type="ECO:0000256" key="4">
    <source>
        <dbReference type="ARBA" id="ARBA00022691"/>
    </source>
</evidence>
<evidence type="ECO:0000256" key="9">
    <source>
        <dbReference type="ARBA" id="ARBA00042745"/>
    </source>
</evidence>
<evidence type="ECO:0000256" key="3">
    <source>
        <dbReference type="ARBA" id="ARBA00022679"/>
    </source>
</evidence>
<dbReference type="Pfam" id="PF01728">
    <property type="entry name" value="FtsJ"/>
    <property type="match status" value="1"/>
</dbReference>
<gene>
    <name evidence="11" type="primary">rlmE</name>
    <name evidence="11" type="synonym">ftsJ</name>
    <name evidence="11" type="synonym">rrmJ</name>
    <name evidence="14" type="ordered locus">TREPR_0717</name>
</gene>
<feature type="binding site" evidence="11">
    <location>
        <position position="62"/>
    </location>
    <ligand>
        <name>S-adenosyl-L-methionine</name>
        <dbReference type="ChEBI" id="CHEBI:59789"/>
    </ligand>
</feature>
<evidence type="ECO:0000313" key="14">
    <source>
        <dbReference type="EMBL" id="AEF86212.1"/>
    </source>
</evidence>
<dbReference type="PANTHER" id="PTHR10920:SF18">
    <property type="entry name" value="RRNA METHYLTRANSFERASE 2, MITOCHONDRIAL"/>
    <property type="match status" value="1"/>
</dbReference>
<dbReference type="STRING" id="545694.TREPR_0717"/>
<dbReference type="PIRSF" id="PIRSF005461">
    <property type="entry name" value="23S_rRNA_mtase"/>
    <property type="match status" value="1"/>
</dbReference>
<keyword evidence="11" id="KW-0963">Cytoplasm</keyword>
<feature type="binding site" evidence="11">
    <location>
        <position position="106"/>
    </location>
    <ligand>
        <name>S-adenosyl-L-methionine</name>
        <dbReference type="ChEBI" id="CHEBI:59789"/>
    </ligand>
</feature>
<dbReference type="GO" id="GO:0008650">
    <property type="term" value="F:rRNA (uridine-2'-O-)-methyltransferase activity"/>
    <property type="evidence" value="ECO:0007669"/>
    <property type="project" value="UniProtKB-UniRule"/>
</dbReference>
<keyword evidence="2 11" id="KW-0489">Methyltransferase</keyword>
<feature type="active site" description="Proton acceptor" evidence="11 12">
    <location>
        <position position="168"/>
    </location>
</feature>
<evidence type="ECO:0000256" key="8">
    <source>
        <dbReference type="ARBA" id="ARBA00041995"/>
    </source>
</evidence>
<feature type="binding site" evidence="11">
    <location>
        <position position="82"/>
    </location>
    <ligand>
        <name>S-adenosyl-L-methionine</name>
        <dbReference type="ChEBI" id="CHEBI:59789"/>
    </ligand>
</feature>
<reference evidence="14 15" key="2">
    <citation type="journal article" date="2011" name="ISME J.">
        <title>RNA-seq reveals cooperative metabolic interactions between two termite-gut spirochete species in co-culture.</title>
        <authorList>
            <person name="Rosenthal A.Z."/>
            <person name="Matson E.G."/>
            <person name="Eldar A."/>
            <person name="Leadbetter J.R."/>
        </authorList>
    </citation>
    <scope>NUCLEOTIDE SEQUENCE [LARGE SCALE GENOMIC DNA]</scope>
    <source>
        <strain evidence="15">ATCC BAA-887 / DSM 12427 / ZAS-2</strain>
    </source>
</reference>
<comment type="catalytic activity">
    <reaction evidence="10 11">
        <text>uridine(2552) in 23S rRNA + S-adenosyl-L-methionine = 2'-O-methyluridine(2552) in 23S rRNA + S-adenosyl-L-homocysteine + H(+)</text>
        <dbReference type="Rhea" id="RHEA:42720"/>
        <dbReference type="Rhea" id="RHEA-COMP:10202"/>
        <dbReference type="Rhea" id="RHEA-COMP:10203"/>
        <dbReference type="ChEBI" id="CHEBI:15378"/>
        <dbReference type="ChEBI" id="CHEBI:57856"/>
        <dbReference type="ChEBI" id="CHEBI:59789"/>
        <dbReference type="ChEBI" id="CHEBI:65315"/>
        <dbReference type="ChEBI" id="CHEBI:74478"/>
        <dbReference type="EC" id="2.1.1.166"/>
    </reaction>
</comment>
<keyword evidence="4 11" id="KW-0949">S-adenosyl-L-methionine</keyword>
<dbReference type="AlphaFoldDB" id="F5YJX3"/>
<dbReference type="eggNOG" id="COG0293">
    <property type="taxonomic scope" value="Bacteria"/>
</dbReference>
<reference evidence="15" key="1">
    <citation type="submission" date="2009-12" db="EMBL/GenBank/DDBJ databases">
        <title>Complete sequence of Treponema primitia strain ZAS-2.</title>
        <authorList>
            <person name="Tetu S.G."/>
            <person name="Matson E."/>
            <person name="Ren Q."/>
            <person name="Seshadri R."/>
            <person name="Elbourne L."/>
            <person name="Hassan K.A."/>
            <person name="Durkin A."/>
            <person name="Radune D."/>
            <person name="Mohamoud Y."/>
            <person name="Shay R."/>
            <person name="Jin S."/>
            <person name="Zhang X."/>
            <person name="Lucey K."/>
            <person name="Ballor N.R."/>
            <person name="Ottesen E."/>
            <person name="Rosenthal R."/>
            <person name="Allen A."/>
            <person name="Leadbetter J.R."/>
            <person name="Paulsen I.T."/>
        </authorList>
    </citation>
    <scope>NUCLEOTIDE SEQUENCE [LARGE SCALE GENOMIC DNA]</scope>
    <source>
        <strain evidence="15">ATCC BAA-887 / DSM 12427 / ZAS-2</strain>
    </source>
</reference>
<dbReference type="RefSeq" id="WP_015709315.1">
    <property type="nucleotide sequence ID" value="NC_015578.1"/>
</dbReference>
<dbReference type="HAMAP" id="MF_01547">
    <property type="entry name" value="RNA_methyltr_E"/>
    <property type="match status" value="1"/>
</dbReference>
<protein>
    <recommendedName>
        <fullName evidence="7 11">Ribosomal RNA large subunit methyltransferase E</fullName>
        <ecNumber evidence="6 11">2.1.1.166</ecNumber>
    </recommendedName>
    <alternativeName>
        <fullName evidence="9 11">23S rRNA Um2552 methyltransferase</fullName>
    </alternativeName>
    <alternativeName>
        <fullName evidence="8 11">rRNA (uridine-2'-O-)-methyltransferase</fullName>
    </alternativeName>
</protein>
<evidence type="ECO:0000256" key="1">
    <source>
        <dbReference type="ARBA" id="ARBA00022552"/>
    </source>
</evidence>
<dbReference type="KEGG" id="tpi:TREPR_0717"/>